<proteinExistence type="predicted"/>
<comment type="caution">
    <text evidence="2">The sequence shown here is derived from an EMBL/GenBank/DDBJ whole genome shotgun (WGS) entry which is preliminary data.</text>
</comment>
<gene>
    <name evidence="2" type="ORF">CKO40_14025</name>
</gene>
<evidence type="ECO:0000313" key="3">
    <source>
        <dbReference type="Proteomes" id="UP001296776"/>
    </source>
</evidence>
<accession>A0AAJ0U5R9</accession>
<protein>
    <submittedName>
        <fullName evidence="2">Uncharacterized protein</fullName>
    </submittedName>
</protein>
<feature type="transmembrane region" description="Helical" evidence="1">
    <location>
        <begin position="56"/>
        <end position="77"/>
    </location>
</feature>
<organism evidence="2 3">
    <name type="scientific">Halochromatium glycolicum</name>
    <dbReference type="NCBI Taxonomy" id="85075"/>
    <lineage>
        <taxon>Bacteria</taxon>
        <taxon>Pseudomonadati</taxon>
        <taxon>Pseudomonadota</taxon>
        <taxon>Gammaproteobacteria</taxon>
        <taxon>Chromatiales</taxon>
        <taxon>Chromatiaceae</taxon>
        <taxon>Halochromatium</taxon>
    </lineage>
</organism>
<keyword evidence="1" id="KW-0472">Membrane</keyword>
<reference evidence="2" key="1">
    <citation type="submission" date="2017-08" db="EMBL/GenBank/DDBJ databases">
        <authorList>
            <person name="Imhoff J.F."/>
            <person name="Rahn T."/>
            <person name="Kuenzel S."/>
            <person name="Neulinger S.C."/>
        </authorList>
    </citation>
    <scope>NUCLEOTIDE SEQUENCE</scope>
    <source>
        <strain evidence="2">DSM 11080</strain>
    </source>
</reference>
<dbReference type="AlphaFoldDB" id="A0AAJ0U5R9"/>
<dbReference type="Proteomes" id="UP001296776">
    <property type="component" value="Unassembled WGS sequence"/>
</dbReference>
<keyword evidence="1" id="KW-0812">Transmembrane</keyword>
<dbReference type="EMBL" id="NRSJ01000025">
    <property type="protein sequence ID" value="MBK1705643.1"/>
    <property type="molecule type" value="Genomic_DNA"/>
</dbReference>
<name>A0AAJ0U5R9_9GAMM</name>
<sequence>MRLVLIALATLWAAGALVAFLQTRERPLDAKLSAGYLVLWPALLVLMYINQPVPLWVSIPVFFGFIPWFLAGPHLWSILKDPGRIKPGEVAGIPVGYWKWGGIAAVLLGVLFDVLVRP</sequence>
<evidence type="ECO:0000256" key="1">
    <source>
        <dbReference type="SAM" id="Phobius"/>
    </source>
</evidence>
<reference evidence="2" key="2">
    <citation type="journal article" date="2020" name="Microorganisms">
        <title>Osmotic Adaptation and Compatible Solute Biosynthesis of Phototrophic Bacteria as Revealed from Genome Analyses.</title>
        <authorList>
            <person name="Imhoff J.F."/>
            <person name="Rahn T."/>
            <person name="Kunzel S."/>
            <person name="Keller A."/>
            <person name="Neulinger S.C."/>
        </authorList>
    </citation>
    <scope>NUCLEOTIDE SEQUENCE</scope>
    <source>
        <strain evidence="2">DSM 11080</strain>
    </source>
</reference>
<keyword evidence="3" id="KW-1185">Reference proteome</keyword>
<keyword evidence="1" id="KW-1133">Transmembrane helix</keyword>
<feature type="transmembrane region" description="Helical" evidence="1">
    <location>
        <begin position="32"/>
        <end position="49"/>
    </location>
</feature>
<evidence type="ECO:0000313" key="2">
    <source>
        <dbReference type="EMBL" id="MBK1705643.1"/>
    </source>
</evidence>
<dbReference type="RefSeq" id="WP_200346859.1">
    <property type="nucleotide sequence ID" value="NZ_NRSJ01000025.1"/>
</dbReference>
<feature type="transmembrane region" description="Helical" evidence="1">
    <location>
        <begin position="97"/>
        <end position="116"/>
    </location>
</feature>